<evidence type="ECO:0000256" key="2">
    <source>
        <dbReference type="SAM" id="MobiDB-lite"/>
    </source>
</evidence>
<feature type="coiled-coil region" evidence="1">
    <location>
        <begin position="331"/>
        <end position="365"/>
    </location>
</feature>
<accession>A0AAV1UEA0</accession>
<dbReference type="EMBL" id="CAKLBY020000192">
    <property type="protein sequence ID" value="CAK7932911.1"/>
    <property type="molecule type" value="Genomic_DNA"/>
</dbReference>
<dbReference type="AlphaFoldDB" id="A0AAV1UEA0"/>
<evidence type="ECO:0000313" key="4">
    <source>
        <dbReference type="Proteomes" id="UP001162060"/>
    </source>
</evidence>
<feature type="compositionally biased region" description="Basic and acidic residues" evidence="2">
    <location>
        <begin position="1"/>
        <end position="22"/>
    </location>
</feature>
<organism evidence="3 4">
    <name type="scientific">Peronospora matthiolae</name>
    <dbReference type="NCBI Taxonomy" id="2874970"/>
    <lineage>
        <taxon>Eukaryota</taxon>
        <taxon>Sar</taxon>
        <taxon>Stramenopiles</taxon>
        <taxon>Oomycota</taxon>
        <taxon>Peronosporomycetes</taxon>
        <taxon>Peronosporales</taxon>
        <taxon>Peronosporaceae</taxon>
        <taxon>Peronospora</taxon>
    </lineage>
</organism>
<feature type="compositionally biased region" description="Low complexity" evidence="2">
    <location>
        <begin position="23"/>
        <end position="39"/>
    </location>
</feature>
<protein>
    <submittedName>
        <fullName evidence="3">Uncharacterized protein</fullName>
    </submittedName>
</protein>
<name>A0AAV1UEA0_9STRA</name>
<evidence type="ECO:0000313" key="3">
    <source>
        <dbReference type="EMBL" id="CAK7932911.1"/>
    </source>
</evidence>
<feature type="region of interest" description="Disordered" evidence="2">
    <location>
        <begin position="93"/>
        <end position="145"/>
    </location>
</feature>
<proteinExistence type="predicted"/>
<keyword evidence="1" id="KW-0175">Coiled coil</keyword>
<dbReference type="Proteomes" id="UP001162060">
    <property type="component" value="Unassembled WGS sequence"/>
</dbReference>
<comment type="caution">
    <text evidence="3">The sequence shown here is derived from an EMBL/GenBank/DDBJ whole genome shotgun (WGS) entry which is preliminary data.</text>
</comment>
<evidence type="ECO:0000256" key="1">
    <source>
        <dbReference type="SAM" id="Coils"/>
    </source>
</evidence>
<feature type="region of interest" description="Disordered" evidence="2">
    <location>
        <begin position="1"/>
        <end position="56"/>
    </location>
</feature>
<sequence length="387" mass="42368">MVPVEADRDLATEAEAVARDVTSEWPSSTTATTSAPGSPLRKFSTLKKSRDGMQRAARRIKRRGRFTIIEMASDSPTSRKNSDEQLYDHRVATTTSTEGSSGRIAPQHHSCSFEPVERRAKPKRAPRSMSRLRPPSSYRRSRRQTEGLLTEYVEMARTPTDQQQQQKTAACAELQNMLLAESIDALAKVSLTGAVGDSTGAAPILSASAPVSMASVTTPDSERASTVPTPAVRPVMPPPQHVKGCAMNGSTGPSQTSPQAISAAQFLQQQRTIASLVRQQHGLKQIIGVLREQQQQLMSIPSQLSELNGPSASCDDGRTKDEEMRVLHTKLESLTRSNESLHSLLDVAEQEVRHRTLQLECLSEENDVLRHRCGQLELFLQGRRAGG</sequence>
<gene>
    <name evidence="3" type="ORF">PM001_LOCUS18061</name>
</gene>
<feature type="compositionally biased region" description="Low complexity" evidence="2">
    <location>
        <begin position="127"/>
        <end position="138"/>
    </location>
</feature>
<feature type="region of interest" description="Disordered" evidence="2">
    <location>
        <begin position="218"/>
        <end position="238"/>
    </location>
</feature>
<reference evidence="3" key="1">
    <citation type="submission" date="2024-01" db="EMBL/GenBank/DDBJ databases">
        <authorList>
            <person name="Webb A."/>
        </authorList>
    </citation>
    <scope>NUCLEOTIDE SEQUENCE</scope>
    <source>
        <strain evidence="3">Pm1</strain>
    </source>
</reference>